<reference evidence="3" key="1">
    <citation type="submission" date="2014-12" db="EMBL/GenBank/DDBJ databases">
        <title>Complete Genome Sequencing of Pandoraea pulmonicola DSM 16583.</title>
        <authorList>
            <person name="Chan K.-G."/>
        </authorList>
    </citation>
    <scope>NUCLEOTIDE SEQUENCE [LARGE SCALE GENOMIC DNA]</scope>
    <source>
        <strain evidence="3">DSM 16583</strain>
    </source>
</reference>
<gene>
    <name evidence="2" type="ORF">NCTC13159_02881</name>
    <name evidence="1" type="ORF">RO07_06930</name>
</gene>
<dbReference type="KEGG" id="ppul:RO07_06930"/>
<organism evidence="2 4">
    <name type="scientific">Pandoraea pulmonicola</name>
    <dbReference type="NCBI Taxonomy" id="93221"/>
    <lineage>
        <taxon>Bacteria</taxon>
        <taxon>Pseudomonadati</taxon>
        <taxon>Pseudomonadota</taxon>
        <taxon>Betaproteobacteria</taxon>
        <taxon>Burkholderiales</taxon>
        <taxon>Burkholderiaceae</taxon>
        <taxon>Pandoraea</taxon>
    </lineage>
</organism>
<reference evidence="1" key="2">
    <citation type="submission" date="2016-11" db="EMBL/GenBank/DDBJ databases">
        <title>Complete Genome Sequencing of Pandoraea pulmonicola DSM 16583.</title>
        <authorList>
            <person name="Chan K.-G."/>
        </authorList>
    </citation>
    <scope>NUCLEOTIDE SEQUENCE</scope>
    <source>
        <strain evidence="1">DSM 16583</strain>
    </source>
</reference>
<evidence type="ECO:0000313" key="1">
    <source>
        <dbReference type="EMBL" id="AJC20269.1"/>
    </source>
</evidence>
<evidence type="ECO:0000313" key="4">
    <source>
        <dbReference type="Proteomes" id="UP000254589"/>
    </source>
</evidence>
<accession>A0AAJ4ZDE0</accession>
<protein>
    <submittedName>
        <fullName evidence="2">Uncharacterized protein</fullName>
    </submittedName>
</protein>
<dbReference type="Proteomes" id="UP000035086">
    <property type="component" value="Chromosome"/>
</dbReference>
<evidence type="ECO:0000313" key="3">
    <source>
        <dbReference type="Proteomes" id="UP000035086"/>
    </source>
</evidence>
<keyword evidence="3" id="KW-1185">Reference proteome</keyword>
<dbReference type="EMBL" id="UGSJ01000001">
    <property type="protein sequence ID" value="SUA91379.1"/>
    <property type="molecule type" value="Genomic_DNA"/>
</dbReference>
<name>A0AAJ4ZDE0_PANPU</name>
<sequence>MNVSQIATQVVAAIGGATLLPRASASHPLAHEFDGAHSVMRTNLSLPREQRLPGTYLGRAGNIDGPETYSEFVAEELADLRRVCVVGSRDDRRNCLLGLPPGERTEVSVSRLVDAGCGASLPDDIRRTLSSTGREPWQLAREYRKQFNRLLRGEYSVDALEGRIKDAISALPDTVQQTIRHANTPLIVPRYTFHRTAGSADEARRNGVKFEDLDDYGTVRVGPDFSRDAPLGLYIPLIGSDTESASVLLVSLANRGGFITYAPFAGPRRDSAEWPMYEEALLRDRANFLPTSDADFEEHIRRHAFGYAQQLVGAPITKMRPDLFETEFSALPRGSNVERTLAQFLHRGFRRFLEFAAYGPPERRARDSQRHHRIKQELCDAGTFGGMTSHARAQRLADMEAWMDQVEKEECSLRQMSRPRFG</sequence>
<proteinExistence type="predicted"/>
<evidence type="ECO:0000313" key="2">
    <source>
        <dbReference type="EMBL" id="SUA91379.1"/>
    </source>
</evidence>
<reference evidence="2 4" key="3">
    <citation type="submission" date="2018-06" db="EMBL/GenBank/DDBJ databases">
        <authorList>
            <consortium name="Pathogen Informatics"/>
            <person name="Doyle S."/>
        </authorList>
    </citation>
    <scope>NUCLEOTIDE SEQUENCE [LARGE SCALE GENOMIC DNA]</scope>
    <source>
        <strain evidence="2 4">NCTC13159</strain>
    </source>
</reference>
<dbReference type="EMBL" id="CP010310">
    <property type="protein sequence ID" value="AJC20269.1"/>
    <property type="molecule type" value="Genomic_DNA"/>
</dbReference>
<dbReference type="Proteomes" id="UP000254589">
    <property type="component" value="Unassembled WGS sequence"/>
</dbReference>
<dbReference type="RefSeq" id="WP_039406369.1">
    <property type="nucleotide sequence ID" value="NZ_CP010310.2"/>
</dbReference>
<dbReference type="AlphaFoldDB" id="A0AAJ4ZDE0"/>